<keyword evidence="3 5" id="KW-0807">Transducer</keyword>
<keyword evidence="10" id="KW-1185">Reference proteome</keyword>
<dbReference type="AlphaFoldDB" id="K6WYR0"/>
<evidence type="ECO:0000256" key="2">
    <source>
        <dbReference type="ARBA" id="ARBA00022989"/>
    </source>
</evidence>
<dbReference type="STRING" id="1184609.KILIM_061_00160"/>
<comment type="caution">
    <text evidence="9">The sequence shown here is derived from an EMBL/GenBank/DDBJ whole genome shotgun (WGS) entry which is preliminary data.</text>
</comment>
<accession>K6WYR0</accession>
<feature type="domain" description="Methyl-accepting transducer" evidence="7">
    <location>
        <begin position="287"/>
        <end position="530"/>
    </location>
</feature>
<sequence>MTTATSQQRRSFRTLGIRAKILGVGLIGVIGALILGIVSLWGLQSLHTAEEELERLAKVEAGARELYGLVAELDSLQNYIALQSSLEGRQAALGEGSELRTYSSTLWQSVDASVASLRTIEMGEADRASANEAEQLINSYRETDQAMLAAFSRNTAAANTEGLRLVEQVGTPVFHQIRDLKSAWTKHLATEVAETVEAGDNAFTVSRLSILVTILLVVAAVLFAALRISGGILRTVDSVKTALLALGHGDLTVPATADSDDEIGQMAAAAEETRVSMQQVIAQVGQTATSVAAASEELTAVATQVGRDAGDSSSRLGQVSNSAQGVSENIETVAAGTEEMTASIREIASSANAAAGIAAQAVHVADTTNRTVAKLGDSSTEIGNVVKTITSIAEQTNLLALNATIEAARAGEAGKGFAVVANEVKDLAQETGKATEDIGRRVEAIQLDTEAAVQAIAEIATIIAQINDSQATIASAVEEQTATTNEMGRNVSDAATGSRSIAGNVADAARGAQESLQSAQHVSEAASELSQRAADLTGLVGRFRY</sequence>
<dbReference type="SUPFAM" id="SSF58104">
    <property type="entry name" value="Methyl-accepting chemotaxis protein (MCP) signaling domain"/>
    <property type="match status" value="1"/>
</dbReference>
<protein>
    <submittedName>
        <fullName evidence="9">Putative methyl-accepting chemotaxis protein</fullName>
    </submittedName>
</protein>
<dbReference type="InterPro" id="IPR003660">
    <property type="entry name" value="HAMP_dom"/>
</dbReference>
<proteinExistence type="inferred from homology"/>
<evidence type="ECO:0000256" key="4">
    <source>
        <dbReference type="ARBA" id="ARBA00029447"/>
    </source>
</evidence>
<dbReference type="Pfam" id="PF00672">
    <property type="entry name" value="HAMP"/>
    <property type="match status" value="1"/>
</dbReference>
<dbReference type="SMART" id="SM00304">
    <property type="entry name" value="HAMP"/>
    <property type="match status" value="1"/>
</dbReference>
<evidence type="ECO:0000259" key="7">
    <source>
        <dbReference type="PROSITE" id="PS50111"/>
    </source>
</evidence>
<name>K6WYR0_9MICO</name>
<dbReference type="Gene3D" id="1.10.287.950">
    <property type="entry name" value="Methyl-accepting chemotaxis protein"/>
    <property type="match status" value="1"/>
</dbReference>
<dbReference type="EMBL" id="BAHD01000061">
    <property type="protein sequence ID" value="GAB97232.1"/>
    <property type="molecule type" value="Genomic_DNA"/>
</dbReference>
<comment type="similarity">
    <text evidence="4">Belongs to the methyl-accepting chemotaxis (MCP) protein family.</text>
</comment>
<gene>
    <name evidence="9" type="ORF">KILIM_061_00160</name>
</gene>
<dbReference type="InterPro" id="IPR004089">
    <property type="entry name" value="MCPsignal_dom"/>
</dbReference>
<organism evidence="9 10">
    <name type="scientific">Kineosphaera limosa NBRC 100340</name>
    <dbReference type="NCBI Taxonomy" id="1184609"/>
    <lineage>
        <taxon>Bacteria</taxon>
        <taxon>Bacillati</taxon>
        <taxon>Actinomycetota</taxon>
        <taxon>Actinomycetes</taxon>
        <taxon>Micrococcales</taxon>
        <taxon>Dermatophilaceae</taxon>
        <taxon>Kineosphaera</taxon>
    </lineage>
</organism>
<dbReference type="GO" id="GO:0016020">
    <property type="term" value="C:membrane"/>
    <property type="evidence" value="ECO:0007669"/>
    <property type="project" value="InterPro"/>
</dbReference>
<evidence type="ECO:0000256" key="5">
    <source>
        <dbReference type="PROSITE-ProRule" id="PRU00284"/>
    </source>
</evidence>
<dbReference type="OrthoDB" id="5171849at2"/>
<reference evidence="9 10" key="1">
    <citation type="submission" date="2012-08" db="EMBL/GenBank/DDBJ databases">
        <title>Whole genome shotgun sequence of Kineosphaera limosa NBRC 100340.</title>
        <authorList>
            <person name="Yoshida I."/>
            <person name="Isaki S."/>
            <person name="Hosoyama A."/>
            <person name="Tsuchikane K."/>
            <person name="Katsumata H."/>
            <person name="Ando Y."/>
            <person name="Ohji S."/>
            <person name="Hamada M."/>
            <person name="Tamura T."/>
            <person name="Yamazoe A."/>
            <person name="Yamazaki S."/>
            <person name="Fujita N."/>
        </authorList>
    </citation>
    <scope>NUCLEOTIDE SEQUENCE [LARGE SCALE GENOMIC DNA]</scope>
    <source>
        <strain evidence="9 10">NBRC 100340</strain>
    </source>
</reference>
<dbReference type="PANTHER" id="PTHR32089:SF112">
    <property type="entry name" value="LYSOZYME-LIKE PROTEIN-RELATED"/>
    <property type="match status" value="1"/>
</dbReference>
<dbReference type="PROSITE" id="PS50885">
    <property type="entry name" value="HAMP"/>
    <property type="match status" value="1"/>
</dbReference>
<keyword evidence="2 6" id="KW-1133">Transmembrane helix</keyword>
<feature type="transmembrane region" description="Helical" evidence="6">
    <location>
        <begin position="21"/>
        <end position="43"/>
    </location>
</feature>
<dbReference type="Pfam" id="PF00015">
    <property type="entry name" value="MCPsignal"/>
    <property type="match status" value="1"/>
</dbReference>
<evidence type="ECO:0000256" key="3">
    <source>
        <dbReference type="ARBA" id="ARBA00023224"/>
    </source>
</evidence>
<dbReference type="PANTHER" id="PTHR32089">
    <property type="entry name" value="METHYL-ACCEPTING CHEMOTAXIS PROTEIN MCPB"/>
    <property type="match status" value="1"/>
</dbReference>
<feature type="domain" description="HAMP" evidence="8">
    <location>
        <begin position="230"/>
        <end position="282"/>
    </location>
</feature>
<dbReference type="eggNOG" id="COG0840">
    <property type="taxonomic scope" value="Bacteria"/>
</dbReference>
<evidence type="ECO:0000256" key="1">
    <source>
        <dbReference type="ARBA" id="ARBA00022692"/>
    </source>
</evidence>
<evidence type="ECO:0000259" key="8">
    <source>
        <dbReference type="PROSITE" id="PS50885"/>
    </source>
</evidence>
<keyword evidence="1 6" id="KW-0812">Transmembrane</keyword>
<dbReference type="RefSeq" id="WP_006593764.1">
    <property type="nucleotide sequence ID" value="NZ_BAHD01000061.1"/>
</dbReference>
<dbReference type="GO" id="GO:0007165">
    <property type="term" value="P:signal transduction"/>
    <property type="evidence" value="ECO:0007669"/>
    <property type="project" value="UniProtKB-KW"/>
</dbReference>
<evidence type="ECO:0000256" key="6">
    <source>
        <dbReference type="SAM" id="Phobius"/>
    </source>
</evidence>
<dbReference type="Proteomes" id="UP000008366">
    <property type="component" value="Unassembled WGS sequence"/>
</dbReference>
<keyword evidence="6" id="KW-0472">Membrane</keyword>
<dbReference type="SMART" id="SM00283">
    <property type="entry name" value="MA"/>
    <property type="match status" value="1"/>
</dbReference>
<evidence type="ECO:0000313" key="10">
    <source>
        <dbReference type="Proteomes" id="UP000008366"/>
    </source>
</evidence>
<dbReference type="CDD" id="cd06225">
    <property type="entry name" value="HAMP"/>
    <property type="match status" value="1"/>
</dbReference>
<dbReference type="PROSITE" id="PS50111">
    <property type="entry name" value="CHEMOTAXIS_TRANSDUC_2"/>
    <property type="match status" value="1"/>
</dbReference>
<evidence type="ECO:0000313" key="9">
    <source>
        <dbReference type="EMBL" id="GAB97232.1"/>
    </source>
</evidence>